<gene>
    <name evidence="1" type="ORF">PFISCL1PPCAC_9288</name>
</gene>
<feature type="non-terminal residue" evidence="1">
    <location>
        <position position="1"/>
    </location>
</feature>
<dbReference type="GO" id="GO:0005615">
    <property type="term" value="C:extracellular space"/>
    <property type="evidence" value="ECO:0007669"/>
    <property type="project" value="TreeGrafter"/>
</dbReference>
<dbReference type="InterPro" id="IPR004245">
    <property type="entry name" value="DUF229"/>
</dbReference>
<feature type="non-terminal residue" evidence="1">
    <location>
        <position position="158"/>
    </location>
</feature>
<dbReference type="PANTHER" id="PTHR10974:SF75">
    <property type="entry name" value="SULFATASE DOMAIN-CONTAINING PROTEIN"/>
    <property type="match status" value="1"/>
</dbReference>
<dbReference type="EMBL" id="BTSY01000003">
    <property type="protein sequence ID" value="GMT17991.1"/>
    <property type="molecule type" value="Genomic_DNA"/>
</dbReference>
<keyword evidence="2" id="KW-1185">Reference proteome</keyword>
<reference evidence="1" key="1">
    <citation type="submission" date="2023-10" db="EMBL/GenBank/DDBJ databases">
        <title>Genome assembly of Pristionchus species.</title>
        <authorList>
            <person name="Yoshida K."/>
            <person name="Sommer R.J."/>
        </authorList>
    </citation>
    <scope>NUCLEOTIDE SEQUENCE</scope>
    <source>
        <strain evidence="1">RS5133</strain>
    </source>
</reference>
<dbReference type="Proteomes" id="UP001432322">
    <property type="component" value="Unassembled WGS sequence"/>
</dbReference>
<sequence length="158" mass="17420">LMVSVPRRLRNSALTANLDKNSRELITMFDLHATFVDISESSFATSKSTNFSETIIKPNLKGTSLLRPLPSTPRNCKTLPIPPQYCLCKIEKEKKTWITAALSESVGTAIAHAVNERLADWNVTDICAHLVLDKITDLQMIVGGKGLFEATARLLPGR</sequence>
<organism evidence="1 2">
    <name type="scientific">Pristionchus fissidentatus</name>
    <dbReference type="NCBI Taxonomy" id="1538716"/>
    <lineage>
        <taxon>Eukaryota</taxon>
        <taxon>Metazoa</taxon>
        <taxon>Ecdysozoa</taxon>
        <taxon>Nematoda</taxon>
        <taxon>Chromadorea</taxon>
        <taxon>Rhabditida</taxon>
        <taxon>Rhabditina</taxon>
        <taxon>Diplogasteromorpha</taxon>
        <taxon>Diplogasteroidea</taxon>
        <taxon>Neodiplogasteridae</taxon>
        <taxon>Pristionchus</taxon>
    </lineage>
</organism>
<evidence type="ECO:0000313" key="2">
    <source>
        <dbReference type="Proteomes" id="UP001432322"/>
    </source>
</evidence>
<dbReference type="PANTHER" id="PTHR10974">
    <property type="entry name" value="FI08016P-RELATED"/>
    <property type="match status" value="1"/>
</dbReference>
<accession>A0AAV5VH51</accession>
<protein>
    <submittedName>
        <fullName evidence="1">Uncharacterized protein</fullName>
    </submittedName>
</protein>
<dbReference type="AlphaFoldDB" id="A0AAV5VH51"/>
<name>A0AAV5VH51_9BILA</name>
<comment type="caution">
    <text evidence="1">The sequence shown here is derived from an EMBL/GenBank/DDBJ whole genome shotgun (WGS) entry which is preliminary data.</text>
</comment>
<dbReference type="Pfam" id="PF02995">
    <property type="entry name" value="DUF229"/>
    <property type="match status" value="1"/>
</dbReference>
<evidence type="ECO:0000313" key="1">
    <source>
        <dbReference type="EMBL" id="GMT17991.1"/>
    </source>
</evidence>
<proteinExistence type="predicted"/>